<evidence type="ECO:0000313" key="3">
    <source>
        <dbReference type="Proteomes" id="UP000198688"/>
    </source>
</evidence>
<reference evidence="2 3" key="1">
    <citation type="submission" date="2016-10" db="EMBL/GenBank/DDBJ databases">
        <authorList>
            <person name="de Groot N.N."/>
        </authorList>
    </citation>
    <scope>NUCLEOTIDE SEQUENCE [LARGE SCALE GENOMIC DNA]</scope>
    <source>
        <strain evidence="2 3">DSM 43941</strain>
    </source>
</reference>
<dbReference type="EMBL" id="LT629758">
    <property type="protein sequence ID" value="SDT70965.1"/>
    <property type="molecule type" value="Genomic_DNA"/>
</dbReference>
<keyword evidence="1" id="KW-1133">Transmembrane helix</keyword>
<keyword evidence="1" id="KW-0472">Membrane</keyword>
<keyword evidence="1" id="KW-0812">Transmembrane</keyword>
<name>A0A1H2CK92_9ACTN</name>
<feature type="transmembrane region" description="Helical" evidence="1">
    <location>
        <begin position="541"/>
        <end position="560"/>
    </location>
</feature>
<evidence type="ECO:0000313" key="2">
    <source>
        <dbReference type="EMBL" id="SDT70965.1"/>
    </source>
</evidence>
<keyword evidence="3" id="KW-1185">Reference proteome</keyword>
<dbReference type="AlphaFoldDB" id="A0A1H2CK92"/>
<dbReference type="RefSeq" id="WP_092548620.1">
    <property type="nucleotide sequence ID" value="NZ_BOMJ01000006.1"/>
</dbReference>
<dbReference type="Gene3D" id="3.30.830.10">
    <property type="entry name" value="Metalloenzyme, LuxS/M16 peptidase-like"/>
    <property type="match status" value="2"/>
</dbReference>
<accession>A0A1H2CK92</accession>
<sequence>MITELEIGGIPVLHAPATGPMHAGLVFRVGVVDEPLARRGITHLIEHLALHSIGVADHHYNGATGAEFTYFHTRGAETDVVTFLNGVCAALRDLPMERLPVEKEILRTEENSRSGGAGEALALWRHGASDYGVSAYPEWGLSGISADDLSAWTARFFNRHNAALWIAGPAVPAGLDLGLPDGDRQPAPAASSALPVRPAWFPGPSNVVAWDTVVPRGVAATVFSGVLERVLFRSLRQESGLSYTVQTDYTSRADGTALITALADALPEKQGAVLGAFVDVLAAMRLGLIDEADITAVVNRRADEVTRAADTGGRLPGQVFNLLAGQPVLTSDEEFLAELRAVSRADIAALAAVAVADGLLMAPGRTRADWAGYAEAPSRSDFVVDGQAHPQLGHRSSDEPETTLIIGTDGVSLIRGDEPATVRFDRCAVLLAWPDGARRLIGHDGIQVQVEPTLFDGGPAVTAAIDAAVDPESRVTMPARDPDSIPVPQRTPSLAARVRWGYIRNRRLILISLSALAALAIGVVGVYAVGSVVFGDQGLNVLGGGFFMLLISAVYMGSVVHRFGDLMKD</sequence>
<dbReference type="GO" id="GO:0046872">
    <property type="term" value="F:metal ion binding"/>
    <property type="evidence" value="ECO:0007669"/>
    <property type="project" value="InterPro"/>
</dbReference>
<dbReference type="InterPro" id="IPR011249">
    <property type="entry name" value="Metalloenz_LuxS/M16"/>
</dbReference>
<gene>
    <name evidence="2" type="ORF">SAMN04489716_6057</name>
</gene>
<protein>
    <submittedName>
        <fullName evidence="2">Predicted Zn-dependent peptidase</fullName>
    </submittedName>
</protein>
<feature type="transmembrane region" description="Helical" evidence="1">
    <location>
        <begin position="508"/>
        <end position="529"/>
    </location>
</feature>
<dbReference type="STRING" id="113562.SAMN04489716_6057"/>
<dbReference type="Proteomes" id="UP000198688">
    <property type="component" value="Chromosome I"/>
</dbReference>
<organism evidence="2 3">
    <name type="scientific">Actinoplanes derwentensis</name>
    <dbReference type="NCBI Taxonomy" id="113562"/>
    <lineage>
        <taxon>Bacteria</taxon>
        <taxon>Bacillati</taxon>
        <taxon>Actinomycetota</taxon>
        <taxon>Actinomycetes</taxon>
        <taxon>Micromonosporales</taxon>
        <taxon>Micromonosporaceae</taxon>
        <taxon>Actinoplanes</taxon>
    </lineage>
</organism>
<dbReference type="OrthoDB" id="3798591at2"/>
<evidence type="ECO:0000256" key="1">
    <source>
        <dbReference type="SAM" id="Phobius"/>
    </source>
</evidence>
<proteinExistence type="predicted"/>
<dbReference type="SUPFAM" id="SSF63411">
    <property type="entry name" value="LuxS/MPP-like metallohydrolase"/>
    <property type="match status" value="2"/>
</dbReference>